<dbReference type="Gene3D" id="1.10.3290.10">
    <property type="entry name" value="Fido-like domain"/>
    <property type="match status" value="1"/>
</dbReference>
<dbReference type="SUPFAM" id="SSF140931">
    <property type="entry name" value="Fic-like"/>
    <property type="match status" value="1"/>
</dbReference>
<evidence type="ECO:0000313" key="4">
    <source>
        <dbReference type="EMBL" id="GAX87034.1"/>
    </source>
</evidence>
<keyword evidence="2" id="KW-0547">Nucleotide-binding</keyword>
<evidence type="ECO:0000256" key="1">
    <source>
        <dbReference type="PIRSR" id="PIRSR640198-1"/>
    </source>
</evidence>
<reference evidence="4 5" key="1">
    <citation type="journal article" date="2017" name="Syst. Appl. Microbiol.">
        <title>Lebetimonas natsushimae sp. nov., a novel strictly anaerobic, moderately thermophilic chemoautotroph isolated from a deep-sea hydrothermal vent polychaete nest in the Mid-Okinawa Trough.</title>
        <authorList>
            <person name="Nagata R."/>
            <person name="Takaki Y."/>
            <person name="Tame A."/>
            <person name="Nunoura T."/>
            <person name="Muto H."/>
            <person name="Mino S."/>
            <person name="Sawayama S."/>
            <person name="Takai K."/>
            <person name="Nakagawa S."/>
        </authorList>
    </citation>
    <scope>NUCLEOTIDE SEQUENCE [LARGE SCALE GENOMIC DNA]</scope>
    <source>
        <strain evidence="4 5">HS1857</strain>
    </source>
</reference>
<feature type="active site" evidence="1">
    <location>
        <position position="173"/>
    </location>
</feature>
<dbReference type="InterPro" id="IPR003812">
    <property type="entry name" value="Fido"/>
</dbReference>
<evidence type="ECO:0000259" key="3">
    <source>
        <dbReference type="PROSITE" id="PS51459"/>
    </source>
</evidence>
<dbReference type="InterPro" id="IPR036597">
    <property type="entry name" value="Fido-like_dom_sf"/>
</dbReference>
<evidence type="ECO:0000256" key="2">
    <source>
        <dbReference type="PIRSR" id="PIRSR640198-2"/>
    </source>
</evidence>
<feature type="binding site" evidence="2">
    <location>
        <begin position="214"/>
        <end position="215"/>
    </location>
    <ligand>
        <name>ATP</name>
        <dbReference type="ChEBI" id="CHEBI:30616"/>
    </ligand>
</feature>
<sequence length="318" mass="36865">MYTPPFEITPKIINLISEISERIGEISIKKDLRLRKVSKIKTLTGTLKIEGIEADEKKVTAILEGKRVLATQREIAEIKGAVKLYENIDKFDYKSEKDLLKAHKILMKDILTNAGEYRKTNVGVGNQKEITHIAPPASNVSELMKDLFTWLNTTDLHPLIVSSVFHYEFEFIHPFIDGNGRIGRFWQTLILYKWKQVFEYLPVESLIYENQDEYYKAIEESTSVGNSTPFIEFMLDIILKTLNTPQVTPQATPQDEREKKIVEFCKTPRSRKEIAEYLGLKDRKHLKEILDRLIDKNLLQMTIPDKPTSPKQKYLSTF</sequence>
<dbReference type="InterPro" id="IPR049514">
    <property type="entry name" value="Fic-like_C"/>
</dbReference>
<dbReference type="OrthoDB" id="9813719at2"/>
<dbReference type="Pfam" id="PF02661">
    <property type="entry name" value="Fic"/>
    <property type="match status" value="1"/>
</dbReference>
<comment type="caution">
    <text evidence="4">The sequence shown here is derived from an EMBL/GenBank/DDBJ whole genome shotgun (WGS) entry which is preliminary data.</text>
</comment>
<dbReference type="InterPro" id="IPR040198">
    <property type="entry name" value="Fido_containing"/>
</dbReference>
<protein>
    <recommendedName>
        <fullName evidence="3">Fido domain-containing protein</fullName>
    </recommendedName>
</protein>
<dbReference type="Pfam" id="PF21247">
    <property type="entry name" value="Fic-like_C"/>
    <property type="match status" value="1"/>
</dbReference>
<keyword evidence="5" id="KW-1185">Reference proteome</keyword>
<evidence type="ECO:0000313" key="5">
    <source>
        <dbReference type="Proteomes" id="UP000217944"/>
    </source>
</evidence>
<keyword evidence="2" id="KW-0067">ATP-binding</keyword>
<dbReference type="EMBL" id="BDME01000001">
    <property type="protein sequence ID" value="GAX87034.1"/>
    <property type="molecule type" value="Genomic_DNA"/>
</dbReference>
<feature type="binding site" evidence="2">
    <location>
        <begin position="124"/>
        <end position="132"/>
    </location>
    <ligand>
        <name>ATP</name>
        <dbReference type="ChEBI" id="CHEBI:30616"/>
    </ligand>
</feature>
<dbReference type="PANTHER" id="PTHR13504">
    <property type="entry name" value="FIDO DOMAIN-CONTAINING PROTEIN DDB_G0283145"/>
    <property type="match status" value="1"/>
</dbReference>
<gene>
    <name evidence="4" type="ORF">LNAT_P0329</name>
</gene>
<dbReference type="Proteomes" id="UP000217944">
    <property type="component" value="Unassembled WGS sequence"/>
</dbReference>
<dbReference type="GO" id="GO:0005524">
    <property type="term" value="F:ATP binding"/>
    <property type="evidence" value="ECO:0007669"/>
    <property type="project" value="UniProtKB-KW"/>
</dbReference>
<proteinExistence type="predicted"/>
<feature type="domain" description="Fido" evidence="3">
    <location>
        <begin position="94"/>
        <end position="236"/>
    </location>
</feature>
<dbReference type="PROSITE" id="PS51459">
    <property type="entry name" value="FIDO"/>
    <property type="match status" value="1"/>
</dbReference>
<organism evidence="4 5">
    <name type="scientific">Lebetimonas natsushimae</name>
    <dbReference type="NCBI Taxonomy" id="1936991"/>
    <lineage>
        <taxon>Bacteria</taxon>
        <taxon>Pseudomonadati</taxon>
        <taxon>Campylobacterota</taxon>
        <taxon>Epsilonproteobacteria</taxon>
        <taxon>Nautiliales</taxon>
        <taxon>Nautiliaceae</taxon>
        <taxon>Lebetimonas</taxon>
    </lineage>
</organism>
<dbReference type="PANTHER" id="PTHR13504:SF38">
    <property type="entry name" value="FIDO DOMAIN-CONTAINING PROTEIN"/>
    <property type="match status" value="1"/>
</dbReference>
<accession>A0A292YCP2</accession>
<dbReference type="AlphaFoldDB" id="A0A292YCP2"/>
<name>A0A292YCP2_9BACT</name>
<feature type="binding site" evidence="2">
    <location>
        <begin position="177"/>
        <end position="184"/>
    </location>
    <ligand>
        <name>ATP</name>
        <dbReference type="ChEBI" id="CHEBI:30616"/>
    </ligand>
</feature>
<dbReference type="RefSeq" id="WP_096258191.1">
    <property type="nucleotide sequence ID" value="NZ_BDME01000001.1"/>
</dbReference>